<dbReference type="RefSeq" id="WP_283369651.1">
    <property type="nucleotide sequence ID" value="NZ_JASHID010000005.1"/>
</dbReference>
<reference evidence="3 4" key="1">
    <citation type="submission" date="2023-05" db="EMBL/GenBank/DDBJ databases">
        <title>Novel species of genus Flectobacillus isolated from stream in China.</title>
        <authorList>
            <person name="Lu H."/>
        </authorList>
    </citation>
    <scope>NUCLEOTIDE SEQUENCE [LARGE SCALE GENOMIC DNA]</scope>
    <source>
        <strain evidence="3 4">DC10W</strain>
    </source>
</reference>
<keyword evidence="2" id="KW-0472">Membrane</keyword>
<organism evidence="3 4">
    <name type="scientific">Flectobacillus longus</name>
    <dbReference type="NCBI Taxonomy" id="2984207"/>
    <lineage>
        <taxon>Bacteria</taxon>
        <taxon>Pseudomonadati</taxon>
        <taxon>Bacteroidota</taxon>
        <taxon>Cytophagia</taxon>
        <taxon>Cytophagales</taxon>
        <taxon>Flectobacillaceae</taxon>
        <taxon>Flectobacillus</taxon>
    </lineage>
</organism>
<evidence type="ECO:0000313" key="4">
    <source>
        <dbReference type="Proteomes" id="UP001236569"/>
    </source>
</evidence>
<sequence length="140" mass="15643">MKNKQAQKVQAQVPSNVPERESNVTLEKHSYYEGPLPHPQILSEYKEVNPTFPERIMDSFESEGKHRRAIENKIVNFGFTNQIVGILAALIAIAMVFYVAILFMEKGHATEASAILCTVVIGLAAVFLGRKIGEKNKTEK</sequence>
<protein>
    <submittedName>
        <fullName evidence="3">DUF2335 domain-containing protein</fullName>
    </submittedName>
</protein>
<comment type="caution">
    <text evidence="3">The sequence shown here is derived from an EMBL/GenBank/DDBJ whole genome shotgun (WGS) entry which is preliminary data.</text>
</comment>
<accession>A0ABT6YLI6</accession>
<dbReference type="Proteomes" id="UP001236569">
    <property type="component" value="Unassembled WGS sequence"/>
</dbReference>
<feature type="region of interest" description="Disordered" evidence="1">
    <location>
        <begin position="1"/>
        <end position="22"/>
    </location>
</feature>
<feature type="transmembrane region" description="Helical" evidence="2">
    <location>
        <begin position="83"/>
        <end position="103"/>
    </location>
</feature>
<dbReference type="Pfam" id="PF10097">
    <property type="entry name" value="DUF2335"/>
    <property type="match status" value="1"/>
</dbReference>
<proteinExistence type="predicted"/>
<name>A0ABT6YLI6_9BACT</name>
<feature type="compositionally biased region" description="Low complexity" evidence="1">
    <location>
        <begin position="1"/>
        <end position="13"/>
    </location>
</feature>
<keyword evidence="4" id="KW-1185">Reference proteome</keyword>
<keyword evidence="2" id="KW-1133">Transmembrane helix</keyword>
<evidence type="ECO:0000256" key="2">
    <source>
        <dbReference type="SAM" id="Phobius"/>
    </source>
</evidence>
<keyword evidence="2" id="KW-0812">Transmembrane</keyword>
<evidence type="ECO:0000313" key="3">
    <source>
        <dbReference type="EMBL" id="MDI9864458.1"/>
    </source>
</evidence>
<gene>
    <name evidence="3" type="ORF">QM480_08985</name>
</gene>
<feature type="transmembrane region" description="Helical" evidence="2">
    <location>
        <begin position="109"/>
        <end position="128"/>
    </location>
</feature>
<dbReference type="EMBL" id="JASHID010000005">
    <property type="protein sequence ID" value="MDI9864458.1"/>
    <property type="molecule type" value="Genomic_DNA"/>
</dbReference>
<dbReference type="InterPro" id="IPR019284">
    <property type="entry name" value="RP532"/>
</dbReference>
<evidence type="ECO:0000256" key="1">
    <source>
        <dbReference type="SAM" id="MobiDB-lite"/>
    </source>
</evidence>